<evidence type="ECO:0000256" key="4">
    <source>
        <dbReference type="ARBA" id="ARBA00022825"/>
    </source>
</evidence>
<dbReference type="InterPro" id="IPR000209">
    <property type="entry name" value="Peptidase_S8/S53_dom"/>
</dbReference>
<dbReference type="PANTHER" id="PTHR43806:SF11">
    <property type="entry name" value="CEREVISIN-RELATED"/>
    <property type="match status" value="1"/>
</dbReference>
<sequence>MEFQVDFTSVGEIGPAGEFATRAGVTDDWQRIDPKASVREVRDDEEPLVISDEDGTMYQVETDKPWLDRIWERDNTLLTPDVGGRTPPQPFLRVVSWTAKGKCGVKQSLISPQLLELGVMLLEIHFGQSLEQILKTTSVGFSDLKRSPEEGESPGKSRTSPRTICLSQGVKVTGRKRRTTSVDIGDVQKAMFKDVKPLEQDLENAGFTTSPKPPVEETRSTAPEPVIPKNQSVHMIEAGLSSSKAAAITSQDSAITDKWMLDFSRTVDTRTPTNAPTVKIAFLDTGIDGQHQDFLDKDRIKEFRSWTGSPADTDTSGHGTHVASTFLQLAGQNVEIYIGKISENMNLHSSQADQIAEAIDHAATTWDVDIISMAVNKQKIVFAAASNEGGNRTRTFPATHPRVICIHAADGYGNPSKFDPTAIQYRHNFCSLGEHIEAACPRANEDDFGGVKREQGT</sequence>
<keyword evidence="2" id="KW-0645">Protease</keyword>
<dbReference type="GO" id="GO:0006508">
    <property type="term" value="P:proteolysis"/>
    <property type="evidence" value="ECO:0007669"/>
    <property type="project" value="UniProtKB-KW"/>
</dbReference>
<dbReference type="PROSITE" id="PS51892">
    <property type="entry name" value="SUBTILASE"/>
    <property type="match status" value="1"/>
</dbReference>
<dbReference type="InterPro" id="IPR023827">
    <property type="entry name" value="Peptidase_S8_Asp-AS"/>
</dbReference>
<dbReference type="AlphaFoldDB" id="A0AAN6YQB8"/>
<comment type="caution">
    <text evidence="5">Lacks conserved residue(s) required for the propagation of feature annotation.</text>
</comment>
<dbReference type="Gene3D" id="3.40.50.200">
    <property type="entry name" value="Peptidase S8/S53 domain"/>
    <property type="match status" value="2"/>
</dbReference>
<protein>
    <submittedName>
        <fullName evidence="8">Peptidase S8/S53 domain-containing protein</fullName>
    </submittedName>
</protein>
<keyword evidence="3" id="KW-0378">Hydrolase</keyword>
<dbReference type="EMBL" id="MU865624">
    <property type="protein sequence ID" value="KAK4220862.1"/>
    <property type="molecule type" value="Genomic_DNA"/>
</dbReference>
<dbReference type="InterPro" id="IPR015500">
    <property type="entry name" value="Peptidase_S8_subtilisin-rel"/>
</dbReference>
<organism evidence="8 9">
    <name type="scientific">Podospora fimiseda</name>
    <dbReference type="NCBI Taxonomy" id="252190"/>
    <lineage>
        <taxon>Eukaryota</taxon>
        <taxon>Fungi</taxon>
        <taxon>Dikarya</taxon>
        <taxon>Ascomycota</taxon>
        <taxon>Pezizomycotina</taxon>
        <taxon>Sordariomycetes</taxon>
        <taxon>Sordariomycetidae</taxon>
        <taxon>Sordariales</taxon>
        <taxon>Podosporaceae</taxon>
        <taxon>Podospora</taxon>
    </lineage>
</organism>
<comment type="similarity">
    <text evidence="1 5">Belongs to the peptidase S8 family.</text>
</comment>
<feature type="compositionally biased region" description="Basic and acidic residues" evidence="6">
    <location>
        <begin position="143"/>
        <end position="155"/>
    </location>
</feature>
<dbReference type="GO" id="GO:0004252">
    <property type="term" value="F:serine-type endopeptidase activity"/>
    <property type="evidence" value="ECO:0007669"/>
    <property type="project" value="InterPro"/>
</dbReference>
<evidence type="ECO:0000256" key="6">
    <source>
        <dbReference type="SAM" id="MobiDB-lite"/>
    </source>
</evidence>
<accession>A0AAN6YQB8</accession>
<evidence type="ECO:0000259" key="7">
    <source>
        <dbReference type="Pfam" id="PF00082"/>
    </source>
</evidence>
<feature type="region of interest" description="Disordered" evidence="6">
    <location>
        <begin position="204"/>
        <end position="226"/>
    </location>
</feature>
<dbReference type="InterPro" id="IPR050131">
    <property type="entry name" value="Peptidase_S8_subtilisin-like"/>
</dbReference>
<reference evidence="8" key="2">
    <citation type="submission" date="2023-05" db="EMBL/GenBank/DDBJ databases">
        <authorList>
            <consortium name="Lawrence Berkeley National Laboratory"/>
            <person name="Steindorff A."/>
            <person name="Hensen N."/>
            <person name="Bonometti L."/>
            <person name="Westerberg I."/>
            <person name="Brannstrom I.O."/>
            <person name="Guillou S."/>
            <person name="Cros-Aarteil S."/>
            <person name="Calhoun S."/>
            <person name="Haridas S."/>
            <person name="Kuo A."/>
            <person name="Mondo S."/>
            <person name="Pangilinan J."/>
            <person name="Riley R."/>
            <person name="Labutti K."/>
            <person name="Andreopoulos B."/>
            <person name="Lipzen A."/>
            <person name="Chen C."/>
            <person name="Yanf M."/>
            <person name="Daum C."/>
            <person name="Ng V."/>
            <person name="Clum A."/>
            <person name="Ohm R."/>
            <person name="Martin F."/>
            <person name="Silar P."/>
            <person name="Natvig D."/>
            <person name="Lalanne C."/>
            <person name="Gautier V."/>
            <person name="Ament-Velasquez S.L."/>
            <person name="Kruys A."/>
            <person name="Hutchinson M.I."/>
            <person name="Powell A.J."/>
            <person name="Barry K."/>
            <person name="Miller A.N."/>
            <person name="Grigoriev I.V."/>
            <person name="Debuchy R."/>
            <person name="Gladieux P."/>
            <person name="Thoren M.H."/>
            <person name="Johannesson H."/>
        </authorList>
    </citation>
    <scope>NUCLEOTIDE SEQUENCE</scope>
    <source>
        <strain evidence="8">CBS 990.96</strain>
    </source>
</reference>
<evidence type="ECO:0000313" key="8">
    <source>
        <dbReference type="EMBL" id="KAK4220862.1"/>
    </source>
</evidence>
<dbReference type="PRINTS" id="PR00723">
    <property type="entry name" value="SUBTILISIN"/>
</dbReference>
<evidence type="ECO:0000256" key="3">
    <source>
        <dbReference type="ARBA" id="ARBA00022801"/>
    </source>
</evidence>
<evidence type="ECO:0000256" key="5">
    <source>
        <dbReference type="PROSITE-ProRule" id="PRU01240"/>
    </source>
</evidence>
<gene>
    <name evidence="8" type="ORF">QBC38DRAFT_505384</name>
</gene>
<keyword evidence="4" id="KW-0720">Serine protease</keyword>
<dbReference type="InterPro" id="IPR036852">
    <property type="entry name" value="Peptidase_S8/S53_dom_sf"/>
</dbReference>
<keyword evidence="9" id="KW-1185">Reference proteome</keyword>
<dbReference type="PANTHER" id="PTHR43806">
    <property type="entry name" value="PEPTIDASE S8"/>
    <property type="match status" value="1"/>
</dbReference>
<dbReference type="SUPFAM" id="SSF52743">
    <property type="entry name" value="Subtilisin-like"/>
    <property type="match status" value="1"/>
</dbReference>
<dbReference type="CDD" id="cd00306">
    <property type="entry name" value="Peptidases_S8_S53"/>
    <property type="match status" value="1"/>
</dbReference>
<feature type="region of interest" description="Disordered" evidence="6">
    <location>
        <begin position="143"/>
        <end position="162"/>
    </location>
</feature>
<evidence type="ECO:0000256" key="2">
    <source>
        <dbReference type="ARBA" id="ARBA00022670"/>
    </source>
</evidence>
<proteinExistence type="inferred from homology"/>
<feature type="domain" description="Peptidase S8/S53" evidence="7">
    <location>
        <begin position="277"/>
        <end position="418"/>
    </location>
</feature>
<dbReference type="PROSITE" id="PS00136">
    <property type="entry name" value="SUBTILASE_ASP"/>
    <property type="match status" value="1"/>
</dbReference>
<name>A0AAN6YQB8_9PEZI</name>
<comment type="caution">
    <text evidence="8">The sequence shown here is derived from an EMBL/GenBank/DDBJ whole genome shotgun (WGS) entry which is preliminary data.</text>
</comment>
<evidence type="ECO:0000256" key="1">
    <source>
        <dbReference type="ARBA" id="ARBA00011073"/>
    </source>
</evidence>
<dbReference type="Pfam" id="PF00082">
    <property type="entry name" value="Peptidase_S8"/>
    <property type="match status" value="1"/>
</dbReference>
<evidence type="ECO:0000313" key="9">
    <source>
        <dbReference type="Proteomes" id="UP001301958"/>
    </source>
</evidence>
<dbReference type="Proteomes" id="UP001301958">
    <property type="component" value="Unassembled WGS sequence"/>
</dbReference>
<reference evidence="8" key="1">
    <citation type="journal article" date="2023" name="Mol. Phylogenet. Evol.">
        <title>Genome-scale phylogeny and comparative genomics of the fungal order Sordariales.</title>
        <authorList>
            <person name="Hensen N."/>
            <person name="Bonometti L."/>
            <person name="Westerberg I."/>
            <person name="Brannstrom I.O."/>
            <person name="Guillou S."/>
            <person name="Cros-Aarteil S."/>
            <person name="Calhoun S."/>
            <person name="Haridas S."/>
            <person name="Kuo A."/>
            <person name="Mondo S."/>
            <person name="Pangilinan J."/>
            <person name="Riley R."/>
            <person name="LaButti K."/>
            <person name="Andreopoulos B."/>
            <person name="Lipzen A."/>
            <person name="Chen C."/>
            <person name="Yan M."/>
            <person name="Daum C."/>
            <person name="Ng V."/>
            <person name="Clum A."/>
            <person name="Steindorff A."/>
            <person name="Ohm R.A."/>
            <person name="Martin F."/>
            <person name="Silar P."/>
            <person name="Natvig D.O."/>
            <person name="Lalanne C."/>
            <person name="Gautier V."/>
            <person name="Ament-Velasquez S.L."/>
            <person name="Kruys A."/>
            <person name="Hutchinson M.I."/>
            <person name="Powell A.J."/>
            <person name="Barry K."/>
            <person name="Miller A.N."/>
            <person name="Grigoriev I.V."/>
            <person name="Debuchy R."/>
            <person name="Gladieux P."/>
            <person name="Hiltunen Thoren M."/>
            <person name="Johannesson H."/>
        </authorList>
    </citation>
    <scope>NUCLEOTIDE SEQUENCE</scope>
    <source>
        <strain evidence="8">CBS 990.96</strain>
    </source>
</reference>